<evidence type="ECO:0000256" key="7">
    <source>
        <dbReference type="SAM" id="Phobius"/>
    </source>
</evidence>
<dbReference type="PANTHER" id="PTHR43731">
    <property type="entry name" value="RHOMBOID PROTEASE"/>
    <property type="match status" value="1"/>
</dbReference>
<feature type="transmembrane region" description="Helical" evidence="7">
    <location>
        <begin position="37"/>
        <end position="58"/>
    </location>
</feature>
<name>A0A918QF53_9CAUL</name>
<feature type="transmembrane region" description="Helical" evidence="7">
    <location>
        <begin position="125"/>
        <end position="145"/>
    </location>
</feature>
<keyword evidence="5 7" id="KW-1133">Transmembrane helix</keyword>
<keyword evidence="4" id="KW-0378">Hydrolase</keyword>
<reference evidence="9" key="2">
    <citation type="submission" date="2020-09" db="EMBL/GenBank/DDBJ databases">
        <authorList>
            <person name="Sun Q."/>
            <person name="Kim S."/>
        </authorList>
    </citation>
    <scope>NUCLEOTIDE SEQUENCE</scope>
    <source>
        <strain evidence="9">KCTC 32296</strain>
    </source>
</reference>
<feature type="transmembrane region" description="Helical" evidence="7">
    <location>
        <begin position="65"/>
        <end position="86"/>
    </location>
</feature>
<feature type="transmembrane region" description="Helical" evidence="7">
    <location>
        <begin position="92"/>
        <end position="113"/>
    </location>
</feature>
<comment type="caution">
    <text evidence="9">The sequence shown here is derived from an EMBL/GenBank/DDBJ whole genome shotgun (WGS) entry which is preliminary data.</text>
</comment>
<evidence type="ECO:0000256" key="1">
    <source>
        <dbReference type="ARBA" id="ARBA00004141"/>
    </source>
</evidence>
<dbReference type="InterPro" id="IPR050925">
    <property type="entry name" value="Rhomboid_protease_S54"/>
</dbReference>
<evidence type="ECO:0000256" key="2">
    <source>
        <dbReference type="ARBA" id="ARBA00009045"/>
    </source>
</evidence>
<dbReference type="SUPFAM" id="SSF144091">
    <property type="entry name" value="Rhomboid-like"/>
    <property type="match status" value="1"/>
</dbReference>
<dbReference type="InterPro" id="IPR035952">
    <property type="entry name" value="Rhomboid-like_sf"/>
</dbReference>
<dbReference type="GO" id="GO:0006508">
    <property type="term" value="P:proteolysis"/>
    <property type="evidence" value="ECO:0007669"/>
    <property type="project" value="UniProtKB-KW"/>
</dbReference>
<keyword evidence="10" id="KW-1185">Reference proteome</keyword>
<dbReference type="EMBL" id="BMZB01000006">
    <property type="protein sequence ID" value="GGZ43833.1"/>
    <property type="molecule type" value="Genomic_DNA"/>
</dbReference>
<dbReference type="Pfam" id="PF01694">
    <property type="entry name" value="Rhomboid"/>
    <property type="match status" value="1"/>
</dbReference>
<evidence type="ECO:0000313" key="9">
    <source>
        <dbReference type="EMBL" id="GGZ43833.1"/>
    </source>
</evidence>
<comment type="similarity">
    <text evidence="2">Belongs to the peptidase S54 family.</text>
</comment>
<feature type="transmembrane region" description="Helical" evidence="7">
    <location>
        <begin position="7"/>
        <end position="25"/>
    </location>
</feature>
<gene>
    <name evidence="9" type="ORF">GCM10011273_33350</name>
</gene>
<keyword evidence="9" id="KW-0645">Protease</keyword>
<protein>
    <submittedName>
        <fullName evidence="9">Rhomboid family intramembrane serine protease</fullName>
    </submittedName>
</protein>
<feature type="domain" description="Peptidase S54 rhomboid" evidence="8">
    <location>
        <begin position="22"/>
        <end position="169"/>
    </location>
</feature>
<accession>A0A918QF53</accession>
<reference evidence="9" key="1">
    <citation type="journal article" date="2014" name="Int. J. Syst. Evol. Microbiol.">
        <title>Complete genome sequence of Corynebacterium casei LMG S-19264T (=DSM 44701T), isolated from a smear-ripened cheese.</title>
        <authorList>
            <consortium name="US DOE Joint Genome Institute (JGI-PGF)"/>
            <person name="Walter F."/>
            <person name="Albersmeier A."/>
            <person name="Kalinowski J."/>
            <person name="Ruckert C."/>
        </authorList>
    </citation>
    <scope>NUCLEOTIDE SEQUENCE</scope>
    <source>
        <strain evidence="9">KCTC 32296</strain>
    </source>
</reference>
<comment type="subcellular location">
    <subcellularLocation>
        <location evidence="1">Membrane</location>
        <topology evidence="1">Multi-pass membrane protein</topology>
    </subcellularLocation>
</comment>
<evidence type="ECO:0000259" key="8">
    <source>
        <dbReference type="Pfam" id="PF01694"/>
    </source>
</evidence>
<dbReference type="GO" id="GO:0004252">
    <property type="term" value="F:serine-type endopeptidase activity"/>
    <property type="evidence" value="ECO:0007669"/>
    <property type="project" value="InterPro"/>
</dbReference>
<organism evidence="9 10">
    <name type="scientific">Asticcacaulis endophyticus</name>
    <dbReference type="NCBI Taxonomy" id="1395890"/>
    <lineage>
        <taxon>Bacteria</taxon>
        <taxon>Pseudomonadati</taxon>
        <taxon>Pseudomonadota</taxon>
        <taxon>Alphaproteobacteria</taxon>
        <taxon>Caulobacterales</taxon>
        <taxon>Caulobacteraceae</taxon>
        <taxon>Asticcacaulis</taxon>
    </lineage>
</organism>
<dbReference type="AlphaFoldDB" id="A0A918QF53"/>
<dbReference type="Gene3D" id="1.20.1540.10">
    <property type="entry name" value="Rhomboid-like"/>
    <property type="match status" value="1"/>
</dbReference>
<evidence type="ECO:0000256" key="3">
    <source>
        <dbReference type="ARBA" id="ARBA00022692"/>
    </source>
</evidence>
<dbReference type="PANTHER" id="PTHR43731:SF14">
    <property type="entry name" value="PRESENILIN-ASSOCIATED RHOMBOID-LIKE PROTEIN, MITOCHONDRIAL"/>
    <property type="match status" value="1"/>
</dbReference>
<dbReference type="Proteomes" id="UP000662572">
    <property type="component" value="Unassembled WGS sequence"/>
</dbReference>
<evidence type="ECO:0000256" key="4">
    <source>
        <dbReference type="ARBA" id="ARBA00022801"/>
    </source>
</evidence>
<evidence type="ECO:0000313" key="10">
    <source>
        <dbReference type="Proteomes" id="UP000662572"/>
    </source>
</evidence>
<evidence type="ECO:0000256" key="5">
    <source>
        <dbReference type="ARBA" id="ARBA00022989"/>
    </source>
</evidence>
<proteinExistence type="inferred from homology"/>
<sequence length="185" mass="19810">MVSDEQLLFINFGLSPILLAQGHWSSLITSLFLHGNWLHAGINAVMALAFAAPVARAFGLGFRGFLSFLAFYLVCGMAAGLGYCLIHMNQDVILVGASGAVSGLMGAAMRLRIEGLLLPILSKPVIGASVVWIGINLFAGFFTFMPGVEAGSIAWEAHVFGYLFGLLLIGAWLGAFHRKRLKVLQ</sequence>
<keyword evidence="6 7" id="KW-0472">Membrane</keyword>
<dbReference type="InterPro" id="IPR022764">
    <property type="entry name" value="Peptidase_S54_rhomboid_dom"/>
</dbReference>
<feature type="transmembrane region" description="Helical" evidence="7">
    <location>
        <begin position="157"/>
        <end position="176"/>
    </location>
</feature>
<dbReference type="GO" id="GO:0016020">
    <property type="term" value="C:membrane"/>
    <property type="evidence" value="ECO:0007669"/>
    <property type="project" value="UniProtKB-SubCell"/>
</dbReference>
<evidence type="ECO:0000256" key="6">
    <source>
        <dbReference type="ARBA" id="ARBA00023136"/>
    </source>
</evidence>
<keyword evidence="3 7" id="KW-0812">Transmembrane</keyword>